<keyword evidence="2" id="KW-0472">Membrane</keyword>
<keyword evidence="2" id="KW-1133">Transmembrane helix</keyword>
<feature type="compositionally biased region" description="Polar residues" evidence="1">
    <location>
        <begin position="264"/>
        <end position="280"/>
    </location>
</feature>
<feature type="region of interest" description="Disordered" evidence="1">
    <location>
        <begin position="264"/>
        <end position="289"/>
    </location>
</feature>
<dbReference type="EMBL" id="JAWNGC010000006">
    <property type="protein sequence ID" value="MDY5155225.1"/>
    <property type="molecule type" value="Genomic_DNA"/>
</dbReference>
<feature type="domain" description="LysM" evidence="3">
    <location>
        <begin position="352"/>
        <end position="406"/>
    </location>
</feature>
<reference evidence="4" key="1">
    <citation type="submission" date="2023-10" db="EMBL/GenBank/DDBJ databases">
        <title>Whole Genome based description of the genera Actinobaculum and Actinotignum reveals a complex phylogenetic relationship within the species included in the genus Actinotignum.</title>
        <authorList>
            <person name="Jensen C.S."/>
            <person name="Dargis R."/>
            <person name="Kemp M."/>
            <person name="Christensen J.J."/>
        </authorList>
    </citation>
    <scope>NUCLEOTIDE SEQUENCE</scope>
    <source>
        <strain evidence="4">SLA_B511</strain>
    </source>
</reference>
<sequence>MGYLSKSFIALGASLTSAYLCINAFHICLETSGYGLFFAIGLVVCLGVFCVSGARLSLSYYALHSAHSGRLSLIVRLASVAGTAKTRRSLAALFVASALTFPPMGHAWADELPPPTTSTEVEDIDLGIGGSLNKKAHENKETQPDSSSPSDNTSQESRESTPSEPHDTKQPAPPQDTTADMGKKNITSADKQPAPPISSNKPQSTNKLPPNKTQSSANIQALPLNPQMPDKKHVAVSPNNLTSPRDNAPAMREKLLPAQQENLRATQLPHSSSSRANLESKTPPPRSLAQAPFTTFSRILGHRFISPILNTVFPFLDEQYRQLLDGNRDFSSGTNKPFHHGHGTPGNDEKTRTYTVFPGDSLWKICRGVLGEEARNADIVAGIHAIVAENKIPEPNVIYPGQLLKLPMYLIQPKT</sequence>
<comment type="caution">
    <text evidence="4">The sequence shown here is derived from an EMBL/GenBank/DDBJ whole genome shotgun (WGS) entry which is preliminary data.</text>
</comment>
<evidence type="ECO:0000256" key="1">
    <source>
        <dbReference type="SAM" id="MobiDB-lite"/>
    </source>
</evidence>
<feature type="compositionally biased region" description="Basic and acidic residues" evidence="1">
    <location>
        <begin position="156"/>
        <end position="169"/>
    </location>
</feature>
<dbReference type="RefSeq" id="WP_320756600.1">
    <property type="nucleotide sequence ID" value="NZ_CP171105.1"/>
</dbReference>
<feature type="region of interest" description="Disordered" evidence="1">
    <location>
        <begin position="331"/>
        <end position="350"/>
    </location>
</feature>
<dbReference type="AlphaFoldDB" id="A0AAW9HMU9"/>
<name>A0AAW9HMU9_9ACTO</name>
<dbReference type="Pfam" id="PF01476">
    <property type="entry name" value="LysM"/>
    <property type="match status" value="1"/>
</dbReference>
<feature type="compositionally biased region" description="Polar residues" evidence="1">
    <location>
        <begin position="197"/>
        <end position="219"/>
    </location>
</feature>
<feature type="compositionally biased region" description="Polar residues" evidence="1">
    <location>
        <begin position="144"/>
        <end position="155"/>
    </location>
</feature>
<evidence type="ECO:0000313" key="5">
    <source>
        <dbReference type="Proteomes" id="UP001281731"/>
    </source>
</evidence>
<proteinExistence type="predicted"/>
<dbReference type="Gene3D" id="3.10.350.10">
    <property type="entry name" value="LysM domain"/>
    <property type="match status" value="1"/>
</dbReference>
<keyword evidence="2" id="KW-0812">Transmembrane</keyword>
<evidence type="ECO:0000313" key="4">
    <source>
        <dbReference type="EMBL" id="MDY5155225.1"/>
    </source>
</evidence>
<dbReference type="InterPro" id="IPR036779">
    <property type="entry name" value="LysM_dom_sf"/>
</dbReference>
<feature type="transmembrane region" description="Helical" evidence="2">
    <location>
        <begin position="34"/>
        <end position="54"/>
    </location>
</feature>
<gene>
    <name evidence="4" type="ORF">R6G80_05730</name>
</gene>
<evidence type="ECO:0000259" key="3">
    <source>
        <dbReference type="PROSITE" id="PS51782"/>
    </source>
</evidence>
<organism evidence="4 5">
    <name type="scientific">Actinotignum urinale</name>
    <dbReference type="NCBI Taxonomy" id="190146"/>
    <lineage>
        <taxon>Bacteria</taxon>
        <taxon>Bacillati</taxon>
        <taxon>Actinomycetota</taxon>
        <taxon>Actinomycetes</taxon>
        <taxon>Actinomycetales</taxon>
        <taxon>Actinomycetaceae</taxon>
        <taxon>Actinotignum</taxon>
    </lineage>
</organism>
<evidence type="ECO:0000256" key="2">
    <source>
        <dbReference type="SAM" id="Phobius"/>
    </source>
</evidence>
<protein>
    <submittedName>
        <fullName evidence="4">LysM peptidoglycan-binding domain-containing protein</fullName>
    </submittedName>
</protein>
<dbReference type="PROSITE" id="PS51782">
    <property type="entry name" value="LYSM"/>
    <property type="match status" value="1"/>
</dbReference>
<dbReference type="Proteomes" id="UP001281731">
    <property type="component" value="Unassembled WGS sequence"/>
</dbReference>
<dbReference type="SMART" id="SM00257">
    <property type="entry name" value="LysM"/>
    <property type="match status" value="1"/>
</dbReference>
<feature type="region of interest" description="Disordered" evidence="1">
    <location>
        <begin position="130"/>
        <end position="248"/>
    </location>
</feature>
<dbReference type="CDD" id="cd00118">
    <property type="entry name" value="LysM"/>
    <property type="match status" value="1"/>
</dbReference>
<dbReference type="InterPro" id="IPR018392">
    <property type="entry name" value="LysM"/>
</dbReference>
<accession>A0AAW9HMU9</accession>